<comment type="similarity">
    <text evidence="6">Belongs to the RSE1 family.</text>
</comment>
<evidence type="ECO:0000256" key="6">
    <source>
        <dbReference type="ARBA" id="ARBA00038266"/>
    </source>
</evidence>
<dbReference type="Pfam" id="PF10433">
    <property type="entry name" value="Beta-prop_RSE1_1st"/>
    <property type="match status" value="1"/>
</dbReference>
<dbReference type="STRING" id="1157962.A0A250WT64"/>
<feature type="domain" description="RSE1/DDB1/CPSF1 first beta-propeller" evidence="8">
    <location>
        <begin position="14"/>
        <end position="373"/>
    </location>
</feature>
<evidence type="ECO:0000259" key="9">
    <source>
        <dbReference type="Pfam" id="PF23726"/>
    </source>
</evidence>
<evidence type="ECO:0000259" key="8">
    <source>
        <dbReference type="Pfam" id="PF10433"/>
    </source>
</evidence>
<dbReference type="SUPFAM" id="SSF50978">
    <property type="entry name" value="WD40 repeat-like"/>
    <property type="match status" value="2"/>
</dbReference>
<dbReference type="EMBL" id="BEGY01000005">
    <property type="protein sequence ID" value="GAX74005.1"/>
    <property type="molecule type" value="Genomic_DNA"/>
</dbReference>
<dbReference type="GO" id="GO:0008380">
    <property type="term" value="P:RNA splicing"/>
    <property type="evidence" value="ECO:0007669"/>
    <property type="project" value="UniProtKB-KW"/>
</dbReference>
<organism evidence="10 11">
    <name type="scientific">Chlamydomonas eustigma</name>
    <dbReference type="NCBI Taxonomy" id="1157962"/>
    <lineage>
        <taxon>Eukaryota</taxon>
        <taxon>Viridiplantae</taxon>
        <taxon>Chlorophyta</taxon>
        <taxon>core chlorophytes</taxon>
        <taxon>Chlorophyceae</taxon>
        <taxon>CS clade</taxon>
        <taxon>Chlamydomonadales</taxon>
        <taxon>Chlamydomonadaceae</taxon>
        <taxon>Chlamydomonas</taxon>
    </lineage>
</organism>
<dbReference type="AlphaFoldDB" id="A0A250WT64"/>
<protein>
    <recommendedName>
        <fullName evidence="12">DNA damage-binding protein 1</fullName>
    </recommendedName>
</protein>
<keyword evidence="11" id="KW-1185">Reference proteome</keyword>
<gene>
    <name evidence="10" type="ORF">CEUSTIGMA_g1455.t1</name>
</gene>
<evidence type="ECO:0000256" key="5">
    <source>
        <dbReference type="ARBA" id="ARBA00023242"/>
    </source>
</evidence>
<evidence type="ECO:0000313" key="10">
    <source>
        <dbReference type="EMBL" id="GAX74005.1"/>
    </source>
</evidence>
<accession>A0A250WT64</accession>
<dbReference type="OrthoDB" id="436637at2759"/>
<dbReference type="InterPro" id="IPR036322">
    <property type="entry name" value="WD40_repeat_dom_sf"/>
</dbReference>
<comment type="caution">
    <text evidence="10">The sequence shown here is derived from an EMBL/GenBank/DDBJ whole genome shotgun (WGS) entry which is preliminary data.</text>
</comment>
<dbReference type="GO" id="GO:0003676">
    <property type="term" value="F:nucleic acid binding"/>
    <property type="evidence" value="ECO:0007669"/>
    <property type="project" value="InterPro"/>
</dbReference>
<dbReference type="InterPro" id="IPR015943">
    <property type="entry name" value="WD40/YVTN_repeat-like_dom_sf"/>
</dbReference>
<dbReference type="GO" id="GO:0006397">
    <property type="term" value="P:mRNA processing"/>
    <property type="evidence" value="ECO:0007669"/>
    <property type="project" value="UniProtKB-KW"/>
</dbReference>
<evidence type="ECO:0000256" key="2">
    <source>
        <dbReference type="ARBA" id="ARBA00022664"/>
    </source>
</evidence>
<dbReference type="GO" id="GO:0005681">
    <property type="term" value="C:spliceosomal complex"/>
    <property type="evidence" value="ECO:0007669"/>
    <property type="project" value="UniProtKB-KW"/>
</dbReference>
<keyword evidence="2" id="KW-0507">mRNA processing</keyword>
<dbReference type="InterPro" id="IPR050358">
    <property type="entry name" value="RSE1/DDB1/CFT1"/>
</dbReference>
<dbReference type="InterPro" id="IPR018846">
    <property type="entry name" value="Beta-prop_RSE1/DDB1/CPSF1_1st"/>
</dbReference>
<dbReference type="InterPro" id="IPR058543">
    <property type="entry name" value="Beta-prop_RSE1/DDB1/CPSF1_2nd"/>
</dbReference>
<evidence type="ECO:0008006" key="12">
    <source>
        <dbReference type="Google" id="ProtNLM"/>
    </source>
</evidence>
<sequence length="1214" mass="132882">MHLYNLTLSRASGIQCAIYGNFSGPKAQELVVSRGKVMELLRPNESGKLQTVVATEIFGCIRSLSAFRMIGASTDYIVVGSDSGRIVILKFNKEKNSFQKVHQETYGRSGCRRIVPGQYIACDPKGRACMIAAVEKQKFVYVLNRDNAANLTISSPLEAHKSHTIVFSIVGMDMGFDNPVFAAIELDYGDVDQDPTGEAATEVQKHLTLYELDLGVNNVIRKWSDPVDNGANLLVAVPGGGDGPGGVLVCSENFIIYKNQDHEDVRAVIPRRSDLLADRGVLIVCYATHKKKAYSFFLVQSEYGDIYKVTLAYEGDTVTEVKIKYFDTIPVCTSICVLKTGFLYAASEAGNHALYQFIGTGEDEEDVESSSLNLQETEDGFQPVFFDPRPLKNLLLIDETSSLMPITDMKVVNLLKEEIPQIYAICGHGPRSTLAVLRPGLAVTELAISSLPSAPTAVWTIKRSTTDEFDAYIIVSFSNVTLVFSIGEEVKETNDSGFLGTVSTIHTQLLSDSSMLQVHAGGLRHIKNDRRINEWKVPGRRSITKAASNEKQVAIALSGGEVIYFELDQMGQLLEERKRDMDEDVTCMDIAPVPEGLIRSRYLAVGCANGAVKILGLDHEDGLKDLALQAMQSTPYSALMLYSAAVDEGGPVGGVSEAGGLFLHVGLDNGVLTRTEVDRVTGQLSDTRSRFLGTRPPRLFATTVRGSRSMLALSSRPWLGYSDQGRFNISPLSYEALDYASGFASDQCPEGFVSVLKDQLRILSVENVGESFNQQVTRLRYTPRKMLVHPQHNTLIIAEADHGAIPLAQRADLQQRAEQSGQALQGVEFDEEAAALEEQFGAPRGEAGQWACCLRVVDPAALVTTFVLELDNNEAVTSMAIVAFNPAAQIAAGAASHEPLLVVGTAKGLKYLPTDCDAAYIRTYKILDGGKRIDLLHKTQLEIAAVPGALTGFKGRLLAGVGNVLRIYELGKKKLLRKCEYKKLPHHIMYLNVQGGRIYVGDAQESIHLMKYKNNDNQLYCFADEASPRYLTTLLPLDFDTVAGADKFGNVFVARLPADVSSQVEEDPSGGKLAAMMNSLNGAPHKLKALVNFHVGDTVTALQRASLQPGGQEVILYATAMGSIGALYPFTSKEDIDFFVHLEMHLRQENQPLCGREHMAFRSAYFPVKDVVDGDMCAQYPTLPVAKQRSIAEELERSPGEVLKKLEDIRNKIL</sequence>
<evidence type="ECO:0000256" key="1">
    <source>
        <dbReference type="ARBA" id="ARBA00004123"/>
    </source>
</evidence>
<dbReference type="Proteomes" id="UP000232323">
    <property type="component" value="Unassembled WGS sequence"/>
</dbReference>
<comment type="subcellular location">
    <subcellularLocation>
        <location evidence="1">Nucleus</location>
    </subcellularLocation>
</comment>
<keyword evidence="4" id="KW-0508">mRNA splicing</keyword>
<dbReference type="FunFam" id="2.130.10.10:FF:000640">
    <property type="entry name" value="Splicing factor 3B subunit 3"/>
    <property type="match status" value="1"/>
</dbReference>
<dbReference type="Gene3D" id="2.130.10.10">
    <property type="entry name" value="YVTN repeat-like/Quinoprotein amine dehydrogenase"/>
    <property type="match status" value="3"/>
</dbReference>
<dbReference type="Pfam" id="PF23726">
    <property type="entry name" value="Beta-prop_RSE1_2nd"/>
    <property type="match status" value="1"/>
</dbReference>
<feature type="domain" description="RSE1/DDB1/CPSF1 C-terminal" evidence="7">
    <location>
        <begin position="852"/>
        <end position="1180"/>
    </location>
</feature>
<evidence type="ECO:0000256" key="4">
    <source>
        <dbReference type="ARBA" id="ARBA00023187"/>
    </source>
</evidence>
<dbReference type="PANTHER" id="PTHR10644">
    <property type="entry name" value="DNA REPAIR/RNA PROCESSING CPSF FAMILY"/>
    <property type="match status" value="1"/>
</dbReference>
<name>A0A250WT64_9CHLO</name>
<evidence type="ECO:0000256" key="3">
    <source>
        <dbReference type="ARBA" id="ARBA00022728"/>
    </source>
</evidence>
<dbReference type="InterPro" id="IPR004871">
    <property type="entry name" value="RSE1/DDB1/CPSF1_C"/>
</dbReference>
<proteinExistence type="inferred from homology"/>
<feature type="domain" description="RSE1/DDB1/CPSF1 second beta-propeller" evidence="9">
    <location>
        <begin position="444"/>
        <end position="764"/>
    </location>
</feature>
<dbReference type="Pfam" id="PF03178">
    <property type="entry name" value="CPSF_A"/>
    <property type="match status" value="1"/>
</dbReference>
<evidence type="ECO:0000259" key="7">
    <source>
        <dbReference type="Pfam" id="PF03178"/>
    </source>
</evidence>
<keyword evidence="3" id="KW-0747">Spliceosome</keyword>
<dbReference type="FunFam" id="2.130.10.10:FF:000031">
    <property type="entry name" value="Splicing factor 3b subunit 3"/>
    <property type="match status" value="1"/>
</dbReference>
<keyword evidence="5" id="KW-0539">Nucleus</keyword>
<reference evidence="10 11" key="1">
    <citation type="submission" date="2017-08" db="EMBL/GenBank/DDBJ databases">
        <title>Acidophilic green algal genome provides insights into adaptation to an acidic environment.</title>
        <authorList>
            <person name="Hirooka S."/>
            <person name="Hirose Y."/>
            <person name="Kanesaki Y."/>
            <person name="Higuchi S."/>
            <person name="Fujiwara T."/>
            <person name="Onuma R."/>
            <person name="Era A."/>
            <person name="Ohbayashi R."/>
            <person name="Uzuka A."/>
            <person name="Nozaki H."/>
            <person name="Yoshikawa H."/>
            <person name="Miyagishima S.Y."/>
        </authorList>
    </citation>
    <scope>NUCLEOTIDE SEQUENCE [LARGE SCALE GENOMIC DNA]</scope>
    <source>
        <strain evidence="10 11">NIES-2499</strain>
    </source>
</reference>
<evidence type="ECO:0000313" key="11">
    <source>
        <dbReference type="Proteomes" id="UP000232323"/>
    </source>
</evidence>